<evidence type="ECO:0000256" key="1">
    <source>
        <dbReference type="ARBA" id="ARBA00022741"/>
    </source>
</evidence>
<accession>A0ABX7C8X7</accession>
<dbReference type="Pfam" id="PF02626">
    <property type="entry name" value="CT_A_B"/>
    <property type="match status" value="1"/>
</dbReference>
<reference evidence="5 6" key="1">
    <citation type="submission" date="2021-01" db="EMBL/GenBank/DDBJ databases">
        <title>Genome seq and assembly of Devosia sp. LEGU1.</title>
        <authorList>
            <person name="Chhetri G."/>
        </authorList>
    </citation>
    <scope>NUCLEOTIDE SEQUENCE [LARGE SCALE GENOMIC DNA]</scope>
    <source>
        <strain evidence="5 6">LEGU1</strain>
    </source>
</reference>
<feature type="domain" description="Carboxyltransferase" evidence="4">
    <location>
        <begin position="26"/>
        <end position="298"/>
    </location>
</feature>
<evidence type="ECO:0000313" key="5">
    <source>
        <dbReference type="EMBL" id="QQR40673.1"/>
    </source>
</evidence>
<proteinExistence type="predicted"/>
<dbReference type="SUPFAM" id="SSF50891">
    <property type="entry name" value="Cyclophilin-like"/>
    <property type="match status" value="1"/>
</dbReference>
<organism evidence="5 6">
    <name type="scientific">Devosia rhizoryzae</name>
    <dbReference type="NCBI Taxonomy" id="2774137"/>
    <lineage>
        <taxon>Bacteria</taxon>
        <taxon>Pseudomonadati</taxon>
        <taxon>Pseudomonadota</taxon>
        <taxon>Alphaproteobacteria</taxon>
        <taxon>Hyphomicrobiales</taxon>
        <taxon>Devosiaceae</taxon>
        <taxon>Devosia</taxon>
    </lineage>
</organism>
<dbReference type="RefSeq" id="WP_201636183.1">
    <property type="nucleotide sequence ID" value="NZ_CP068046.1"/>
</dbReference>
<evidence type="ECO:0000259" key="4">
    <source>
        <dbReference type="SMART" id="SM00797"/>
    </source>
</evidence>
<dbReference type="SMART" id="SM00797">
    <property type="entry name" value="AHS2"/>
    <property type="match status" value="1"/>
</dbReference>
<keyword evidence="1" id="KW-0547">Nucleotide-binding</keyword>
<dbReference type="InterPro" id="IPR029000">
    <property type="entry name" value="Cyclophilin-like_dom_sf"/>
</dbReference>
<dbReference type="EMBL" id="CP068046">
    <property type="protein sequence ID" value="QQR40673.1"/>
    <property type="molecule type" value="Genomic_DNA"/>
</dbReference>
<dbReference type="PANTHER" id="PTHR43309">
    <property type="entry name" value="5-OXOPROLINASE SUBUNIT C"/>
    <property type="match status" value="1"/>
</dbReference>
<sequence length="299" mass="31862">MPTLLRIERAGPLTTIQDRGRFGMLRHGVSASGPMDRAAFERAGLRSGAIDDAGIEFTHSGLALVVEGEPARIGWAGGKFRVELNGTELLWPGSAVLKEGDNLSITPGSSGVYGYLRFSSRLQLPGVLGSVATSSRARLGGLEGRPLRAGDELTLIGKGVQPIDIIEPDGSDAPIRFIWGVHAERFSKNVRERFTDATFRVSPSMDRMGVRLVDEGGVFAGASILSLVSEPVMPGDIQILGDGTPIVLMRDHQPTGGYPRIGTVITADLDRFAQLRGGSTVAFAPVTVDHAHRLLRSTS</sequence>
<name>A0ABX7C8X7_9HYPH</name>
<evidence type="ECO:0000256" key="2">
    <source>
        <dbReference type="ARBA" id="ARBA00022801"/>
    </source>
</evidence>
<keyword evidence="6" id="KW-1185">Reference proteome</keyword>
<evidence type="ECO:0000256" key="3">
    <source>
        <dbReference type="ARBA" id="ARBA00022840"/>
    </source>
</evidence>
<dbReference type="Gene3D" id="2.40.100.10">
    <property type="entry name" value="Cyclophilin-like"/>
    <property type="match status" value="1"/>
</dbReference>
<evidence type="ECO:0000313" key="6">
    <source>
        <dbReference type="Proteomes" id="UP000595857"/>
    </source>
</evidence>
<dbReference type="InterPro" id="IPR052708">
    <property type="entry name" value="PxpC"/>
</dbReference>
<protein>
    <submittedName>
        <fullName evidence="5">Biotin-dependent carboxyltransferase family protein</fullName>
    </submittedName>
</protein>
<dbReference type="InterPro" id="IPR003778">
    <property type="entry name" value="CT_A_B"/>
</dbReference>
<gene>
    <name evidence="5" type="ORF">JI748_06665</name>
</gene>
<keyword evidence="2" id="KW-0378">Hydrolase</keyword>
<dbReference type="PANTHER" id="PTHR43309:SF5">
    <property type="entry name" value="5-OXOPROLINASE SUBUNIT C"/>
    <property type="match status" value="1"/>
</dbReference>
<dbReference type="Proteomes" id="UP000595857">
    <property type="component" value="Chromosome"/>
</dbReference>
<keyword evidence="3" id="KW-0067">ATP-binding</keyword>